<dbReference type="Proteomes" id="UP001196068">
    <property type="component" value="Unassembled WGS sequence"/>
</dbReference>
<feature type="compositionally biased region" description="Basic and acidic residues" evidence="2">
    <location>
        <begin position="142"/>
        <end position="163"/>
    </location>
</feature>
<dbReference type="Pfam" id="PF00691">
    <property type="entry name" value="OmpA"/>
    <property type="match status" value="1"/>
</dbReference>
<dbReference type="SUPFAM" id="SSF103088">
    <property type="entry name" value="OmpA-like"/>
    <property type="match status" value="1"/>
</dbReference>
<proteinExistence type="predicted"/>
<organism evidence="5 6">
    <name type="scientific">Plastoroseomonas arctica</name>
    <dbReference type="NCBI Taxonomy" id="1509237"/>
    <lineage>
        <taxon>Bacteria</taxon>
        <taxon>Pseudomonadati</taxon>
        <taxon>Pseudomonadota</taxon>
        <taxon>Alphaproteobacteria</taxon>
        <taxon>Acetobacterales</taxon>
        <taxon>Acetobacteraceae</taxon>
        <taxon>Plastoroseomonas</taxon>
    </lineage>
</organism>
<dbReference type="PANTHER" id="PTHR30329">
    <property type="entry name" value="STATOR ELEMENT OF FLAGELLAR MOTOR COMPLEX"/>
    <property type="match status" value="1"/>
</dbReference>
<dbReference type="PROSITE" id="PS51123">
    <property type="entry name" value="OMPA_2"/>
    <property type="match status" value="1"/>
</dbReference>
<evidence type="ECO:0000313" key="5">
    <source>
        <dbReference type="EMBL" id="MBR0656367.1"/>
    </source>
</evidence>
<evidence type="ECO:0000313" key="6">
    <source>
        <dbReference type="Proteomes" id="UP001196068"/>
    </source>
</evidence>
<dbReference type="Gene3D" id="3.30.1330.60">
    <property type="entry name" value="OmpA-like domain"/>
    <property type="match status" value="1"/>
</dbReference>
<comment type="caution">
    <text evidence="5">The sequence shown here is derived from an EMBL/GenBank/DDBJ whole genome shotgun (WGS) entry which is preliminary data.</text>
</comment>
<evidence type="ECO:0000256" key="1">
    <source>
        <dbReference type="PROSITE-ProRule" id="PRU00473"/>
    </source>
</evidence>
<evidence type="ECO:0000259" key="4">
    <source>
        <dbReference type="PROSITE" id="PS51123"/>
    </source>
</evidence>
<reference evidence="5" key="1">
    <citation type="submission" date="2020-01" db="EMBL/GenBank/DDBJ databases">
        <authorList>
            <person name="Rat A."/>
        </authorList>
    </citation>
    <scope>NUCLEOTIDE SEQUENCE</scope>
    <source>
        <strain evidence="5">LMG 28251</strain>
    </source>
</reference>
<dbReference type="GO" id="GO:0016020">
    <property type="term" value="C:membrane"/>
    <property type="evidence" value="ECO:0007669"/>
    <property type="project" value="UniProtKB-UniRule"/>
</dbReference>
<dbReference type="InterPro" id="IPR036737">
    <property type="entry name" value="OmpA-like_sf"/>
</dbReference>
<feature type="chain" id="PRO_5041907492" evidence="3">
    <location>
        <begin position="20"/>
        <end position="192"/>
    </location>
</feature>
<dbReference type="RefSeq" id="WP_211875208.1">
    <property type="nucleotide sequence ID" value="NZ_JAAEDH010000017.1"/>
</dbReference>
<evidence type="ECO:0000256" key="2">
    <source>
        <dbReference type="SAM" id="MobiDB-lite"/>
    </source>
</evidence>
<dbReference type="EMBL" id="JAAEDH010000017">
    <property type="protein sequence ID" value="MBR0656367.1"/>
    <property type="molecule type" value="Genomic_DNA"/>
</dbReference>
<feature type="compositionally biased region" description="Low complexity" evidence="2">
    <location>
        <begin position="164"/>
        <end position="182"/>
    </location>
</feature>
<dbReference type="InterPro" id="IPR050330">
    <property type="entry name" value="Bact_OuterMem_StrucFunc"/>
</dbReference>
<dbReference type="AlphaFoldDB" id="A0AAF1KUK9"/>
<name>A0AAF1KUK9_9PROT</name>
<keyword evidence="1" id="KW-0472">Membrane</keyword>
<feature type="signal peptide" evidence="3">
    <location>
        <begin position="1"/>
        <end position="19"/>
    </location>
</feature>
<evidence type="ECO:0000256" key="3">
    <source>
        <dbReference type="SAM" id="SignalP"/>
    </source>
</evidence>
<feature type="domain" description="OmpA-like" evidence="4">
    <location>
        <begin position="28"/>
        <end position="142"/>
    </location>
</feature>
<dbReference type="PANTHER" id="PTHR30329:SF21">
    <property type="entry name" value="LIPOPROTEIN YIAD-RELATED"/>
    <property type="match status" value="1"/>
</dbReference>
<keyword evidence="3" id="KW-0732">Signal</keyword>
<keyword evidence="6" id="KW-1185">Reference proteome</keyword>
<accession>A0AAF1KUK9</accession>
<dbReference type="InterPro" id="IPR006665">
    <property type="entry name" value="OmpA-like"/>
</dbReference>
<protein>
    <submittedName>
        <fullName evidence="5">OmpA family protein</fullName>
    </submittedName>
</protein>
<sequence>MTRSILTVFLALAALPSLGQPRAFNCIGAERLEDDVFTIPFAPGRSGVTDAARSLLAAAAELATADTDRNVCVLGHAGAEGGAQTTTTLAAARAREVARVLAERGIARERIRAEARGANFSPAARADIPRTRSVSIVVLPGARERGPEPSRERTPEPVRERAPEPATTPAPAAEPGARDAAPQSTTPDRRPE</sequence>
<feature type="region of interest" description="Disordered" evidence="2">
    <location>
        <begin position="137"/>
        <end position="192"/>
    </location>
</feature>
<gene>
    <name evidence="5" type="ORF">GXW79_14890</name>
</gene>
<reference evidence="5" key="2">
    <citation type="journal article" date="2021" name="Syst. Appl. Microbiol.">
        <title>Roseomonas hellenica sp. nov., isolated from roots of wild-growing Alkanna tinctoria.</title>
        <authorList>
            <person name="Rat A."/>
            <person name="Naranjo H.D."/>
            <person name="Lebbe L."/>
            <person name="Cnockaert M."/>
            <person name="Krigas N."/>
            <person name="Grigoriadou K."/>
            <person name="Maloupa E."/>
            <person name="Willems A."/>
        </authorList>
    </citation>
    <scope>NUCLEOTIDE SEQUENCE</scope>
    <source>
        <strain evidence="5">LMG 28251</strain>
    </source>
</reference>